<dbReference type="EC" id="2.1.1.177" evidence="6"/>
<evidence type="ECO:0000313" key="8">
    <source>
        <dbReference type="Proteomes" id="UP001524435"/>
    </source>
</evidence>
<dbReference type="CDD" id="cd18081">
    <property type="entry name" value="RlmH-like"/>
    <property type="match status" value="1"/>
</dbReference>
<dbReference type="EMBL" id="JANGCH010000008">
    <property type="protein sequence ID" value="MCQ5121986.1"/>
    <property type="molecule type" value="Genomic_DNA"/>
</dbReference>
<keyword evidence="3 6" id="KW-0808">Transferase</keyword>
<evidence type="ECO:0000256" key="3">
    <source>
        <dbReference type="ARBA" id="ARBA00022679"/>
    </source>
</evidence>
<comment type="catalytic activity">
    <reaction evidence="6">
        <text>pseudouridine(1915) in 23S rRNA + S-adenosyl-L-methionine = N(3)-methylpseudouridine(1915) in 23S rRNA + S-adenosyl-L-homocysteine + H(+)</text>
        <dbReference type="Rhea" id="RHEA:42752"/>
        <dbReference type="Rhea" id="RHEA-COMP:10221"/>
        <dbReference type="Rhea" id="RHEA-COMP:10222"/>
        <dbReference type="ChEBI" id="CHEBI:15378"/>
        <dbReference type="ChEBI" id="CHEBI:57856"/>
        <dbReference type="ChEBI" id="CHEBI:59789"/>
        <dbReference type="ChEBI" id="CHEBI:65314"/>
        <dbReference type="ChEBI" id="CHEBI:74486"/>
        <dbReference type="EC" id="2.1.1.177"/>
    </reaction>
</comment>
<feature type="binding site" evidence="6">
    <location>
        <position position="106"/>
    </location>
    <ligand>
        <name>S-adenosyl-L-methionine</name>
        <dbReference type="ChEBI" id="CHEBI:59789"/>
    </ligand>
</feature>
<evidence type="ECO:0000256" key="4">
    <source>
        <dbReference type="ARBA" id="ARBA00022691"/>
    </source>
</evidence>
<comment type="subcellular location">
    <subcellularLocation>
        <location evidence="6">Cytoplasm</location>
    </subcellularLocation>
</comment>
<evidence type="ECO:0000256" key="6">
    <source>
        <dbReference type="HAMAP-Rule" id="MF_00658"/>
    </source>
</evidence>
<comment type="caution">
    <text evidence="7">The sequence shown here is derived from an EMBL/GenBank/DDBJ whole genome shotgun (WGS) entry which is preliminary data.</text>
</comment>
<name>A0ABT1SL88_9FIRM</name>
<dbReference type="PANTHER" id="PTHR33603">
    <property type="entry name" value="METHYLTRANSFERASE"/>
    <property type="match status" value="1"/>
</dbReference>
<keyword evidence="1 6" id="KW-0698">rRNA processing</keyword>
<sequence>MKLVAVGKVKEKSMRSLLDEYAKRLSAYTKLEIIEVADEIAPESNSAAQNEQVMKKEGERLLAKIKDGEYVILLDLHGNAMSSEQLAAKIDQIFTYQTSQITFVIGGSLGLSDAVIKRADLRLQLSTMTFPHQLCRVLILEQIYRAFKIMNHEPYHK</sequence>
<evidence type="ECO:0000256" key="2">
    <source>
        <dbReference type="ARBA" id="ARBA00022603"/>
    </source>
</evidence>
<accession>A0ABT1SL88</accession>
<proteinExistence type="inferred from homology"/>
<reference evidence="7 8" key="1">
    <citation type="submission" date="2022-06" db="EMBL/GenBank/DDBJ databases">
        <title>Isolation of gut microbiota from human fecal samples.</title>
        <authorList>
            <person name="Pamer E.G."/>
            <person name="Barat B."/>
            <person name="Waligurski E."/>
            <person name="Medina S."/>
            <person name="Paddock L."/>
            <person name="Mostad J."/>
        </authorList>
    </citation>
    <scope>NUCLEOTIDE SEQUENCE [LARGE SCALE GENOMIC DNA]</scope>
    <source>
        <strain evidence="7 8">DFI.6.1</strain>
    </source>
</reference>
<evidence type="ECO:0000256" key="1">
    <source>
        <dbReference type="ARBA" id="ARBA00022552"/>
    </source>
</evidence>
<dbReference type="Gene3D" id="3.40.1280.10">
    <property type="match status" value="1"/>
</dbReference>
<keyword evidence="4 6" id="KW-0949">S-adenosyl-L-methionine</keyword>
<keyword evidence="8" id="KW-1185">Reference proteome</keyword>
<dbReference type="InterPro" id="IPR029026">
    <property type="entry name" value="tRNA_m1G_MTases_N"/>
</dbReference>
<dbReference type="InterPro" id="IPR003742">
    <property type="entry name" value="RlmH-like"/>
</dbReference>
<dbReference type="PANTHER" id="PTHR33603:SF1">
    <property type="entry name" value="RIBOSOMAL RNA LARGE SUBUNIT METHYLTRANSFERASE H"/>
    <property type="match status" value="1"/>
</dbReference>
<feature type="binding site" evidence="6">
    <location>
        <begin position="125"/>
        <end position="130"/>
    </location>
    <ligand>
        <name>S-adenosyl-L-methionine</name>
        <dbReference type="ChEBI" id="CHEBI:59789"/>
    </ligand>
</feature>
<dbReference type="NCBIfam" id="TIGR00246">
    <property type="entry name" value="tRNA_RlmH_YbeA"/>
    <property type="match status" value="1"/>
</dbReference>
<gene>
    <name evidence="6 7" type="primary">rlmH</name>
    <name evidence="7" type="ORF">NE663_06910</name>
</gene>
<evidence type="ECO:0000313" key="7">
    <source>
        <dbReference type="EMBL" id="MCQ5121986.1"/>
    </source>
</evidence>
<dbReference type="PIRSF" id="PIRSF004505">
    <property type="entry name" value="MT_bac"/>
    <property type="match status" value="1"/>
</dbReference>
<comment type="function">
    <text evidence="6">Specifically methylates the pseudouridine at position 1915 (m3Psi1915) in 23S rRNA.</text>
</comment>
<dbReference type="NCBIfam" id="NF000985">
    <property type="entry name" value="PRK00103.1-3"/>
    <property type="match status" value="1"/>
</dbReference>
<comment type="similarity">
    <text evidence="5 6">Belongs to the RNA methyltransferase RlmH family.</text>
</comment>
<comment type="subunit">
    <text evidence="6">Homodimer.</text>
</comment>
<keyword evidence="2 6" id="KW-0489">Methyltransferase</keyword>
<dbReference type="HAMAP" id="MF_00658">
    <property type="entry name" value="23SrRNA_methyltr_H"/>
    <property type="match status" value="1"/>
</dbReference>
<protein>
    <recommendedName>
        <fullName evidence="6">Ribosomal RNA large subunit methyltransferase H</fullName>
        <ecNumber evidence="6">2.1.1.177</ecNumber>
    </recommendedName>
    <alternativeName>
        <fullName evidence="6">23S rRNA (pseudouridine1915-N3)-methyltransferase</fullName>
    </alternativeName>
    <alternativeName>
        <fullName evidence="6">23S rRNA m3Psi1915 methyltransferase</fullName>
    </alternativeName>
    <alternativeName>
        <fullName evidence="6">rRNA (pseudouridine-N3-)-methyltransferase RlmH</fullName>
    </alternativeName>
</protein>
<dbReference type="InterPro" id="IPR029028">
    <property type="entry name" value="Alpha/beta_knot_MTases"/>
</dbReference>
<dbReference type="RefSeq" id="WP_178200392.1">
    <property type="nucleotide sequence ID" value="NZ_CALVCM010000014.1"/>
</dbReference>
<feature type="binding site" evidence="6">
    <location>
        <position position="74"/>
    </location>
    <ligand>
        <name>S-adenosyl-L-methionine</name>
        <dbReference type="ChEBI" id="CHEBI:59789"/>
    </ligand>
</feature>
<dbReference type="GO" id="GO:0032259">
    <property type="term" value="P:methylation"/>
    <property type="evidence" value="ECO:0007669"/>
    <property type="project" value="UniProtKB-KW"/>
</dbReference>
<dbReference type="Pfam" id="PF02590">
    <property type="entry name" value="SPOUT_MTase"/>
    <property type="match status" value="1"/>
</dbReference>
<keyword evidence="6" id="KW-0963">Cytoplasm</keyword>
<dbReference type="Proteomes" id="UP001524435">
    <property type="component" value="Unassembled WGS sequence"/>
</dbReference>
<dbReference type="SUPFAM" id="SSF75217">
    <property type="entry name" value="alpha/beta knot"/>
    <property type="match status" value="1"/>
</dbReference>
<organism evidence="7 8">
    <name type="scientific">Massilicoli timonensis</name>
    <dbReference type="NCBI Taxonomy" id="2015901"/>
    <lineage>
        <taxon>Bacteria</taxon>
        <taxon>Bacillati</taxon>
        <taxon>Bacillota</taxon>
        <taxon>Erysipelotrichia</taxon>
        <taxon>Erysipelotrichales</taxon>
        <taxon>Erysipelotrichaceae</taxon>
        <taxon>Massilicoli</taxon>
    </lineage>
</organism>
<evidence type="ECO:0000256" key="5">
    <source>
        <dbReference type="ARBA" id="ARBA00038303"/>
    </source>
</evidence>
<dbReference type="GO" id="GO:0008168">
    <property type="term" value="F:methyltransferase activity"/>
    <property type="evidence" value="ECO:0007669"/>
    <property type="project" value="UniProtKB-KW"/>
</dbReference>